<evidence type="ECO:0000313" key="4">
    <source>
        <dbReference type="Proteomes" id="UP000282084"/>
    </source>
</evidence>
<dbReference type="GO" id="GO:0006355">
    <property type="term" value="P:regulation of DNA-templated transcription"/>
    <property type="evidence" value="ECO:0007669"/>
    <property type="project" value="InterPro"/>
</dbReference>
<dbReference type="GO" id="GO:0003677">
    <property type="term" value="F:DNA binding"/>
    <property type="evidence" value="ECO:0007669"/>
    <property type="project" value="InterPro"/>
</dbReference>
<dbReference type="CDD" id="cd06170">
    <property type="entry name" value="LuxR_C_like"/>
    <property type="match status" value="1"/>
</dbReference>
<dbReference type="InterPro" id="IPR016032">
    <property type="entry name" value="Sig_transdc_resp-reg_C-effctor"/>
</dbReference>
<dbReference type="PRINTS" id="PR00038">
    <property type="entry name" value="HTHLUXR"/>
</dbReference>
<name>A0A495W177_9PSEU</name>
<dbReference type="InterPro" id="IPR000792">
    <property type="entry name" value="Tscrpt_reg_LuxR_C"/>
</dbReference>
<dbReference type="Pfam" id="PF13191">
    <property type="entry name" value="AAA_16"/>
    <property type="match status" value="1"/>
</dbReference>
<dbReference type="Gene3D" id="3.40.50.300">
    <property type="entry name" value="P-loop containing nucleotide triphosphate hydrolases"/>
    <property type="match status" value="1"/>
</dbReference>
<dbReference type="SUPFAM" id="SSF48452">
    <property type="entry name" value="TPR-like"/>
    <property type="match status" value="1"/>
</dbReference>
<feature type="repeat" description="TPR" evidence="1">
    <location>
        <begin position="795"/>
        <end position="828"/>
    </location>
</feature>
<evidence type="ECO:0000259" key="2">
    <source>
        <dbReference type="PROSITE" id="PS50043"/>
    </source>
</evidence>
<dbReference type="SUPFAM" id="SSF52540">
    <property type="entry name" value="P-loop containing nucleoside triphosphate hydrolases"/>
    <property type="match status" value="1"/>
</dbReference>
<dbReference type="EMBL" id="RBXO01000001">
    <property type="protein sequence ID" value="RKT54465.1"/>
    <property type="molecule type" value="Genomic_DNA"/>
</dbReference>
<organism evidence="3 4">
    <name type="scientific">Saccharothrix australiensis</name>
    <dbReference type="NCBI Taxonomy" id="2072"/>
    <lineage>
        <taxon>Bacteria</taxon>
        <taxon>Bacillati</taxon>
        <taxon>Actinomycetota</taxon>
        <taxon>Actinomycetes</taxon>
        <taxon>Pseudonocardiales</taxon>
        <taxon>Pseudonocardiaceae</taxon>
        <taxon>Saccharothrix</taxon>
    </lineage>
</organism>
<dbReference type="AlphaFoldDB" id="A0A495W177"/>
<dbReference type="InterPro" id="IPR041664">
    <property type="entry name" value="AAA_16"/>
</dbReference>
<dbReference type="Proteomes" id="UP000282084">
    <property type="component" value="Unassembled WGS sequence"/>
</dbReference>
<dbReference type="SUPFAM" id="SSF46894">
    <property type="entry name" value="C-terminal effector domain of the bipartite response regulators"/>
    <property type="match status" value="1"/>
</dbReference>
<dbReference type="PROSITE" id="PS00622">
    <property type="entry name" value="HTH_LUXR_1"/>
    <property type="match status" value="1"/>
</dbReference>
<feature type="domain" description="HTH luxR-type" evidence="2">
    <location>
        <begin position="856"/>
        <end position="921"/>
    </location>
</feature>
<dbReference type="InterPro" id="IPR019734">
    <property type="entry name" value="TPR_rpt"/>
</dbReference>
<keyword evidence="4" id="KW-1185">Reference proteome</keyword>
<gene>
    <name evidence="3" type="ORF">C8E97_3087</name>
</gene>
<dbReference type="PROSITE" id="PS50043">
    <property type="entry name" value="HTH_LUXR_2"/>
    <property type="match status" value="1"/>
</dbReference>
<dbReference type="Pfam" id="PF00196">
    <property type="entry name" value="GerE"/>
    <property type="match status" value="1"/>
</dbReference>
<dbReference type="Gene3D" id="1.10.10.10">
    <property type="entry name" value="Winged helix-like DNA-binding domain superfamily/Winged helix DNA-binding domain"/>
    <property type="match status" value="1"/>
</dbReference>
<dbReference type="Gene3D" id="1.25.40.10">
    <property type="entry name" value="Tetratricopeptide repeat domain"/>
    <property type="match status" value="1"/>
</dbReference>
<evidence type="ECO:0000313" key="3">
    <source>
        <dbReference type="EMBL" id="RKT54465.1"/>
    </source>
</evidence>
<accession>A0A495W177</accession>
<dbReference type="InterPro" id="IPR027417">
    <property type="entry name" value="P-loop_NTPase"/>
</dbReference>
<reference evidence="3 4" key="1">
    <citation type="submission" date="2018-10" db="EMBL/GenBank/DDBJ databases">
        <title>Sequencing the genomes of 1000 actinobacteria strains.</title>
        <authorList>
            <person name="Klenk H.-P."/>
        </authorList>
    </citation>
    <scope>NUCLEOTIDE SEQUENCE [LARGE SCALE GENOMIC DNA]</scope>
    <source>
        <strain evidence="3 4">DSM 43800</strain>
    </source>
</reference>
<dbReference type="OrthoDB" id="134933at2"/>
<proteinExistence type="predicted"/>
<sequence length="925" mass="99660">MAGWHILIERNDHLAALGERLASASRGEGSVVVAAGPAGSGKTALLMEACGSAARSGFGLLGATASADERDLPLGLIGQLFANAQLTPAEREVMATHLRTPIGQGGLLPAHAVYELGNLLFTLAARKPLLVHVDDVRHADDASLQCLLFLARRIRTSGIVLVLSDMPSRRSGHQPFRSDLLRQPHGHRLTLGPLSRQGALRVVADRTGELDEQLAADCHAVSGGNPALLHAALDDRELFSTSGFEQTDAVALGHGETFRQAVLDCLDRYEPAVAAVARAMAVLDECGTPELIAGLLDTDVDLVGIPLGDLERAGLACNGALRHAAIRAAVLAHTPAAELTDLNRRAARLLHRHSASPTVVARRLLALDDQPTPWTVAVLCEAANEAFTADEADFAHRCLELARRAAGDERQRAEIAAQLAGMEWQLPEFNVARHTAQLDTVLEEVRAGGRHRATLVRYLLRYGCFDLAERALAVIGADPDDVDEVELQAVRTLVAVSYPPLAEHLAAEWPPGAGPSPAVRADPLVRTAGTLRDVLRRCADDDSLAGAEQVLRTARLTSGSFEQVECALLALVYADELGRAAAACELVESRAERTGSAAWRARLAALRAEIALRRGELCAARHHADRALALLPEQAWGVAVAGPLSVLLMSATLTGDLVTAADVVTRPVPDEVFRTRFGLHYLYARGEYHLATNQVHAALGDFLVCGELMRDWGIDLPGLAPWRSGAARAHLRMGKTDRARRLVDEQAARIGSGSPRSRGITLRQLAAVGDAKARPALLRQAVEELQSAEDRVELAYALTDLGQSYHALGEHRRARMMFRRAGHMAEEQRVVPLLNRLAHDFPELRRLELVEDDEEASARITVLSDAERRVAALAAAGYTNREIANKLYITVSTVEQHLTRVYRKLNLAGRNELLSDLGALVTTSA</sequence>
<dbReference type="InterPro" id="IPR036388">
    <property type="entry name" value="WH-like_DNA-bd_sf"/>
</dbReference>
<keyword evidence="1" id="KW-0802">TPR repeat</keyword>
<protein>
    <submittedName>
        <fullName evidence="3">Regulatory LuxR family protein</fullName>
    </submittedName>
</protein>
<dbReference type="PROSITE" id="PS50005">
    <property type="entry name" value="TPR"/>
    <property type="match status" value="1"/>
</dbReference>
<dbReference type="SMART" id="SM00421">
    <property type="entry name" value="HTH_LUXR"/>
    <property type="match status" value="1"/>
</dbReference>
<evidence type="ECO:0000256" key="1">
    <source>
        <dbReference type="PROSITE-ProRule" id="PRU00339"/>
    </source>
</evidence>
<comment type="caution">
    <text evidence="3">The sequence shown here is derived from an EMBL/GenBank/DDBJ whole genome shotgun (WGS) entry which is preliminary data.</text>
</comment>
<dbReference type="InterPro" id="IPR011990">
    <property type="entry name" value="TPR-like_helical_dom_sf"/>
</dbReference>